<dbReference type="Proteomes" id="UP000046395">
    <property type="component" value="Unassembled WGS sequence"/>
</dbReference>
<name>A0A5S6Q9P1_TRIMR</name>
<proteinExistence type="predicted"/>
<evidence type="ECO:0000313" key="2">
    <source>
        <dbReference type="Proteomes" id="UP000046395"/>
    </source>
</evidence>
<protein>
    <submittedName>
        <fullName evidence="3">Uncharacterized protein</fullName>
    </submittedName>
</protein>
<accession>A0A5S6Q9P1</accession>
<dbReference type="WBParaSite" id="TMUE_1000003672.1">
    <property type="protein sequence ID" value="TMUE_1000003672.1"/>
    <property type="gene ID" value="WBGene00287650"/>
</dbReference>
<evidence type="ECO:0000313" key="3">
    <source>
        <dbReference type="WBParaSite" id="TMUE_1000003672.1"/>
    </source>
</evidence>
<feature type="region of interest" description="Disordered" evidence="1">
    <location>
        <begin position="1"/>
        <end position="22"/>
    </location>
</feature>
<sequence>MLLSKCEKVHEQSAEEDHGPKPQAVIWKEAPNLIQSPNIPVNAANCQQLKIVWKKGGFLPDPGAEGSPLS</sequence>
<keyword evidence="2" id="KW-1185">Reference proteome</keyword>
<organism evidence="2 3">
    <name type="scientific">Trichuris muris</name>
    <name type="common">Mouse whipworm</name>
    <dbReference type="NCBI Taxonomy" id="70415"/>
    <lineage>
        <taxon>Eukaryota</taxon>
        <taxon>Metazoa</taxon>
        <taxon>Ecdysozoa</taxon>
        <taxon>Nematoda</taxon>
        <taxon>Enoplea</taxon>
        <taxon>Dorylaimia</taxon>
        <taxon>Trichinellida</taxon>
        <taxon>Trichuridae</taxon>
        <taxon>Trichuris</taxon>
    </lineage>
</organism>
<dbReference type="AlphaFoldDB" id="A0A5S6Q9P1"/>
<feature type="compositionally biased region" description="Basic and acidic residues" evidence="1">
    <location>
        <begin position="1"/>
        <end position="20"/>
    </location>
</feature>
<reference evidence="3" key="1">
    <citation type="submission" date="2019-12" db="UniProtKB">
        <authorList>
            <consortium name="WormBaseParasite"/>
        </authorList>
    </citation>
    <scope>IDENTIFICATION</scope>
</reference>
<evidence type="ECO:0000256" key="1">
    <source>
        <dbReference type="SAM" id="MobiDB-lite"/>
    </source>
</evidence>